<organism evidence="2 3">
    <name type="scientific">Cecembia rubra</name>
    <dbReference type="NCBI Taxonomy" id="1485585"/>
    <lineage>
        <taxon>Bacteria</taxon>
        <taxon>Pseudomonadati</taxon>
        <taxon>Bacteroidota</taxon>
        <taxon>Cytophagia</taxon>
        <taxon>Cytophagales</taxon>
        <taxon>Cyclobacteriaceae</taxon>
        <taxon>Cecembia</taxon>
    </lineage>
</organism>
<name>A0A2P8E3B3_9BACT</name>
<feature type="compositionally biased region" description="Basic and acidic residues" evidence="1">
    <location>
        <begin position="33"/>
        <end position="62"/>
    </location>
</feature>
<protein>
    <submittedName>
        <fullName evidence="2">Uncharacterized protein</fullName>
    </submittedName>
</protein>
<sequence length="62" mass="7258">MSNYLNTALKELFYEKDLRALGALCGRNFLNHKAHEGTRRSERQEKDTRLKTQEAKLVTEHP</sequence>
<evidence type="ECO:0000313" key="3">
    <source>
        <dbReference type="Proteomes" id="UP000240708"/>
    </source>
</evidence>
<proteinExistence type="predicted"/>
<accession>A0A2P8E3B3</accession>
<dbReference type="Proteomes" id="UP000240708">
    <property type="component" value="Unassembled WGS sequence"/>
</dbReference>
<evidence type="ECO:0000313" key="2">
    <source>
        <dbReference type="EMBL" id="PSL03971.1"/>
    </source>
</evidence>
<feature type="region of interest" description="Disordered" evidence="1">
    <location>
        <begin position="32"/>
        <end position="62"/>
    </location>
</feature>
<evidence type="ECO:0000256" key="1">
    <source>
        <dbReference type="SAM" id="MobiDB-lite"/>
    </source>
</evidence>
<dbReference type="EMBL" id="PYGF01000006">
    <property type="protein sequence ID" value="PSL03971.1"/>
    <property type="molecule type" value="Genomic_DNA"/>
</dbReference>
<reference evidence="2 3" key="1">
    <citation type="submission" date="2018-03" db="EMBL/GenBank/DDBJ databases">
        <title>Genomic Encyclopedia of Archaeal and Bacterial Type Strains, Phase II (KMG-II): from individual species to whole genera.</title>
        <authorList>
            <person name="Goeker M."/>
        </authorList>
    </citation>
    <scope>NUCLEOTIDE SEQUENCE [LARGE SCALE GENOMIC DNA]</scope>
    <source>
        <strain evidence="2 3">DSM 28057</strain>
    </source>
</reference>
<keyword evidence="3" id="KW-1185">Reference proteome</keyword>
<gene>
    <name evidence="2" type="ORF">CLV48_106212</name>
</gene>
<comment type="caution">
    <text evidence="2">The sequence shown here is derived from an EMBL/GenBank/DDBJ whole genome shotgun (WGS) entry which is preliminary data.</text>
</comment>
<dbReference type="AlphaFoldDB" id="A0A2P8E3B3"/>